<dbReference type="EMBL" id="PCSB01000058">
    <property type="protein sequence ID" value="PIP31599.1"/>
    <property type="molecule type" value="Genomic_DNA"/>
</dbReference>
<dbReference type="AlphaFoldDB" id="A0A2G9ZEK1"/>
<gene>
    <name evidence="1" type="ORF">COX24_02740</name>
</gene>
<evidence type="ECO:0000313" key="1">
    <source>
        <dbReference type="EMBL" id="PIP31599.1"/>
    </source>
</evidence>
<proteinExistence type="predicted"/>
<name>A0A2G9ZEK1_9BACT</name>
<organism evidence="1 2">
    <name type="scientific">bacterium (Candidatus Gribaldobacteria) CG23_combo_of_CG06-09_8_20_14_all_37_87_8</name>
    <dbReference type="NCBI Taxonomy" id="2014278"/>
    <lineage>
        <taxon>Bacteria</taxon>
        <taxon>Candidatus Gribaldobacteria</taxon>
    </lineage>
</organism>
<dbReference type="Gene3D" id="3.90.1200.10">
    <property type="match status" value="1"/>
</dbReference>
<dbReference type="SUPFAM" id="SSF56112">
    <property type="entry name" value="Protein kinase-like (PK-like)"/>
    <property type="match status" value="1"/>
</dbReference>
<accession>A0A2G9ZEK1</accession>
<dbReference type="InterPro" id="IPR011009">
    <property type="entry name" value="Kinase-like_dom_sf"/>
</dbReference>
<feature type="non-terminal residue" evidence="1">
    <location>
        <position position="1"/>
    </location>
</feature>
<reference evidence="1 2" key="1">
    <citation type="submission" date="2017-09" db="EMBL/GenBank/DDBJ databases">
        <title>Depth-based differentiation of microbial function through sediment-hosted aquifers and enrichment of novel symbionts in the deep terrestrial subsurface.</title>
        <authorList>
            <person name="Probst A.J."/>
            <person name="Ladd B."/>
            <person name="Jarett J.K."/>
            <person name="Geller-Mcgrath D.E."/>
            <person name="Sieber C.M."/>
            <person name="Emerson J.B."/>
            <person name="Anantharaman K."/>
            <person name="Thomas B.C."/>
            <person name="Malmstrom R."/>
            <person name="Stieglmeier M."/>
            <person name="Klingl A."/>
            <person name="Woyke T."/>
            <person name="Ryan C.M."/>
            <person name="Banfield J.F."/>
        </authorList>
    </citation>
    <scope>NUCLEOTIDE SEQUENCE [LARGE SCALE GENOMIC DNA]</scope>
    <source>
        <strain evidence="1">CG23_combo_of_CG06-09_8_20_14_all_37_87_8</strain>
    </source>
</reference>
<dbReference type="Proteomes" id="UP000230447">
    <property type="component" value="Unassembled WGS sequence"/>
</dbReference>
<sequence>QEAYCGAVPEKYNQPIDTRRKYLITNPIKTIGTMLSDREPPLDQGIIRSLIELESPLIQVLTELDKIPKTLEHCDLEPQNLFVSKSEQRLRVIDWVNARADCGLFDIAQLIENIDFMGSQITQDCIIEALKGSYPFSVFTRRVRYAEMLTTLNKIEFYLSKFKAGEKIPHYDKESLSLVIQKHANRLLNKFHSL</sequence>
<protein>
    <submittedName>
        <fullName evidence="1">Uncharacterized protein</fullName>
    </submittedName>
</protein>
<comment type="caution">
    <text evidence="1">The sequence shown here is derived from an EMBL/GenBank/DDBJ whole genome shotgun (WGS) entry which is preliminary data.</text>
</comment>
<evidence type="ECO:0000313" key="2">
    <source>
        <dbReference type="Proteomes" id="UP000230447"/>
    </source>
</evidence>